<evidence type="ECO:0000313" key="6">
    <source>
        <dbReference type="EMBL" id="SUQ19421.1"/>
    </source>
</evidence>
<keyword evidence="3 6" id="KW-0012">Acyltransferase</keyword>
<evidence type="ECO:0000256" key="2">
    <source>
        <dbReference type="ARBA" id="ARBA00022679"/>
    </source>
</evidence>
<dbReference type="SMART" id="SM00563">
    <property type="entry name" value="PlsC"/>
    <property type="match status" value="1"/>
</dbReference>
<dbReference type="GO" id="GO:0006654">
    <property type="term" value="P:phosphatidic acid biosynthetic process"/>
    <property type="evidence" value="ECO:0007669"/>
    <property type="project" value="TreeGrafter"/>
</dbReference>
<keyword evidence="2 6" id="KW-0808">Transferase</keyword>
<gene>
    <name evidence="6" type="ORF">SAMN05661053_0653</name>
</gene>
<evidence type="ECO:0000256" key="4">
    <source>
        <dbReference type="SAM" id="Phobius"/>
    </source>
</evidence>
<sequence length="256" mass="29811">MEKIRYIRRILAKLFCFAFFGICSLILAILLFPIIHIITGFNERRFKIFVRKFNHQYFKIFVKIAELLGAIRLTVENRDSLKNLRSKVVIANHPSLFDVVILFSLIPNANCIVKGELIQNKFISLIIKNLYIPNNIPFEDQLEMAKSSMDEGNNLIIFPEGTRSKPGEPWEFKKGAARFALYAKREVVPIFFGGNEKIGLRKHDKLLQFHPKERYLYNLKVLPEISLKEYENEPLTKSATKLTHKMKEILEKELLG</sequence>
<proteinExistence type="predicted"/>
<dbReference type="GO" id="GO:0003841">
    <property type="term" value="F:1-acylglycerol-3-phosphate O-acyltransferase activity"/>
    <property type="evidence" value="ECO:0007669"/>
    <property type="project" value="TreeGrafter"/>
</dbReference>
<dbReference type="PANTHER" id="PTHR10434">
    <property type="entry name" value="1-ACYL-SN-GLYCEROL-3-PHOSPHATE ACYLTRANSFERASE"/>
    <property type="match status" value="1"/>
</dbReference>
<comment type="pathway">
    <text evidence="1">Lipid metabolism.</text>
</comment>
<name>A0A380RVT6_FIBSU</name>
<keyword evidence="4" id="KW-0812">Transmembrane</keyword>
<dbReference type="Proteomes" id="UP000255423">
    <property type="component" value="Unassembled WGS sequence"/>
</dbReference>
<dbReference type="AlphaFoldDB" id="A0A380RVT6"/>
<evidence type="ECO:0000256" key="3">
    <source>
        <dbReference type="ARBA" id="ARBA00023315"/>
    </source>
</evidence>
<feature type="transmembrane region" description="Helical" evidence="4">
    <location>
        <begin position="12"/>
        <end position="37"/>
    </location>
</feature>
<reference evidence="6 7" key="1">
    <citation type="submission" date="2017-08" db="EMBL/GenBank/DDBJ databases">
        <authorList>
            <person name="de Groot N.N."/>
        </authorList>
    </citation>
    <scope>NUCLEOTIDE SEQUENCE [LARGE SCALE GENOMIC DNA]</scope>
    <source>
        <strain evidence="6 7">HM2</strain>
    </source>
</reference>
<evidence type="ECO:0000256" key="1">
    <source>
        <dbReference type="ARBA" id="ARBA00005189"/>
    </source>
</evidence>
<evidence type="ECO:0000259" key="5">
    <source>
        <dbReference type="SMART" id="SM00563"/>
    </source>
</evidence>
<protein>
    <submittedName>
        <fullName evidence="6">1-acyl-sn-glycerol-3-phosphate acyltransferases</fullName>
    </submittedName>
</protein>
<dbReference type="InterPro" id="IPR002123">
    <property type="entry name" value="Plipid/glycerol_acylTrfase"/>
</dbReference>
<dbReference type="CDD" id="cd07989">
    <property type="entry name" value="LPLAT_AGPAT-like"/>
    <property type="match status" value="1"/>
</dbReference>
<dbReference type="PANTHER" id="PTHR10434:SF66">
    <property type="entry name" value="PHOSPHOLIPID_GLYCEROL ACYLTRANSFERASE DOMAIN-CONTAINING PROTEIN"/>
    <property type="match status" value="1"/>
</dbReference>
<dbReference type="Pfam" id="PF01553">
    <property type="entry name" value="Acyltransferase"/>
    <property type="match status" value="1"/>
</dbReference>
<dbReference type="RefSeq" id="WP_109572064.1">
    <property type="nucleotide sequence ID" value="NZ_UHJL01000001.1"/>
</dbReference>
<dbReference type="SUPFAM" id="SSF69593">
    <property type="entry name" value="Glycerol-3-phosphate (1)-acyltransferase"/>
    <property type="match status" value="1"/>
</dbReference>
<feature type="domain" description="Phospholipid/glycerol acyltransferase" evidence="5">
    <location>
        <begin position="87"/>
        <end position="195"/>
    </location>
</feature>
<dbReference type="EMBL" id="UHJL01000001">
    <property type="protein sequence ID" value="SUQ19421.1"/>
    <property type="molecule type" value="Genomic_DNA"/>
</dbReference>
<accession>A0A380RVT6</accession>
<keyword evidence="4" id="KW-1133">Transmembrane helix</keyword>
<evidence type="ECO:0000313" key="7">
    <source>
        <dbReference type="Proteomes" id="UP000255423"/>
    </source>
</evidence>
<organism evidence="6 7">
    <name type="scientific">Fibrobacter succinogenes</name>
    <name type="common">Bacteroides succinogenes</name>
    <dbReference type="NCBI Taxonomy" id="833"/>
    <lineage>
        <taxon>Bacteria</taxon>
        <taxon>Pseudomonadati</taxon>
        <taxon>Fibrobacterota</taxon>
        <taxon>Fibrobacteria</taxon>
        <taxon>Fibrobacterales</taxon>
        <taxon>Fibrobacteraceae</taxon>
        <taxon>Fibrobacter</taxon>
    </lineage>
</organism>
<keyword evidence="4" id="KW-0472">Membrane</keyword>